<proteinExistence type="predicted"/>
<dbReference type="EMBL" id="AZFN01000007">
    <property type="protein sequence ID" value="KRM02743.1"/>
    <property type="molecule type" value="Genomic_DNA"/>
</dbReference>
<evidence type="ECO:0000313" key="2">
    <source>
        <dbReference type="Proteomes" id="UP000051739"/>
    </source>
</evidence>
<sequence length="66" mass="7748">MTIYRVAKESGYGYTTLHKSFNKQQTNATSINLRDLDALAQTMHKQMWQILQELEDSYLIDDDKHV</sequence>
<protein>
    <submittedName>
        <fullName evidence="1">Uncharacterized protein</fullName>
    </submittedName>
</protein>
<organism evidence="1 2">
    <name type="scientific">Limosilactobacillus gastricus DSM 16045</name>
    <dbReference type="NCBI Taxonomy" id="1423749"/>
    <lineage>
        <taxon>Bacteria</taxon>
        <taxon>Bacillati</taxon>
        <taxon>Bacillota</taxon>
        <taxon>Bacilli</taxon>
        <taxon>Lactobacillales</taxon>
        <taxon>Lactobacillaceae</taxon>
        <taxon>Limosilactobacillus</taxon>
    </lineage>
</organism>
<gene>
    <name evidence="1" type="ORF">FC60_GL001605</name>
</gene>
<dbReference type="PATRIC" id="fig|1423749.3.peg.1663"/>
<dbReference type="Proteomes" id="UP000051739">
    <property type="component" value="Unassembled WGS sequence"/>
</dbReference>
<evidence type="ECO:0000313" key="1">
    <source>
        <dbReference type="EMBL" id="KRM02743.1"/>
    </source>
</evidence>
<comment type="caution">
    <text evidence="1">The sequence shown here is derived from an EMBL/GenBank/DDBJ whole genome shotgun (WGS) entry which is preliminary data.</text>
</comment>
<dbReference type="AlphaFoldDB" id="A0A0R1VB03"/>
<reference evidence="1 2" key="1">
    <citation type="journal article" date="2015" name="Genome Announc.">
        <title>Expanding the biotechnology potential of lactobacilli through comparative genomics of 213 strains and associated genera.</title>
        <authorList>
            <person name="Sun Z."/>
            <person name="Harris H.M."/>
            <person name="McCann A."/>
            <person name="Guo C."/>
            <person name="Argimon S."/>
            <person name="Zhang W."/>
            <person name="Yang X."/>
            <person name="Jeffery I.B."/>
            <person name="Cooney J.C."/>
            <person name="Kagawa T.F."/>
            <person name="Liu W."/>
            <person name="Song Y."/>
            <person name="Salvetti E."/>
            <person name="Wrobel A."/>
            <person name="Rasinkangas P."/>
            <person name="Parkhill J."/>
            <person name="Rea M.C."/>
            <person name="O'Sullivan O."/>
            <person name="Ritari J."/>
            <person name="Douillard F.P."/>
            <person name="Paul Ross R."/>
            <person name="Yang R."/>
            <person name="Briner A.E."/>
            <person name="Felis G.E."/>
            <person name="de Vos W.M."/>
            <person name="Barrangou R."/>
            <person name="Klaenhammer T.R."/>
            <person name="Caufield P.W."/>
            <person name="Cui Y."/>
            <person name="Zhang H."/>
            <person name="O'Toole P.W."/>
        </authorList>
    </citation>
    <scope>NUCLEOTIDE SEQUENCE [LARGE SCALE GENOMIC DNA]</scope>
    <source>
        <strain evidence="1 2">DSM 16045</strain>
    </source>
</reference>
<keyword evidence="2" id="KW-1185">Reference proteome</keyword>
<accession>A0A0R1VB03</accession>
<name>A0A0R1VB03_9LACO</name>